<dbReference type="EMBL" id="CP023699">
    <property type="protein sequence ID" value="QEU89977.1"/>
    <property type="molecule type" value="Genomic_DNA"/>
</dbReference>
<dbReference type="Gene3D" id="1.10.10.10">
    <property type="entry name" value="Winged helix-like DNA-binding domain superfamily/Winged helix DNA-binding domain"/>
    <property type="match status" value="1"/>
</dbReference>
<dbReference type="SUPFAM" id="SSF46785">
    <property type="entry name" value="Winged helix' DNA-binding domain"/>
    <property type="match status" value="1"/>
</dbReference>
<sequence>MTVLRELSLASAGTAALRAAVRVGVPDELGEEPATTAQLARSLKVDPDVLERLLRTLRQYGVFTETAAGHVHTPASRLLREDHPESLKFWVLWVTEPWTWELWPRLEKAVRTGKGHFEEEYGADFFTHLHREWPESTEVFNKSQTELSRLASDAVAERLDLDGVRTLADIGGGRGFTLATLLERNPALEGVLVDLPAAVAAPDPRLRPDGTLASRARVMAGDCLKEVPVEADVYLFKSILEWGDDQTVTALRNAARAGRPDSRIVLITNLVDDSPEIRYATGIDLLFLLNTNGKRHTKKGVTALIERAGLRVEGVGPINSHLHALEASIPPDFL</sequence>
<dbReference type="PANTHER" id="PTHR43712:SF2">
    <property type="entry name" value="O-METHYLTRANSFERASE CICE"/>
    <property type="match status" value="1"/>
</dbReference>
<organism evidence="6 7">
    <name type="scientific">Streptomyces kanamyceticus</name>
    <dbReference type="NCBI Taxonomy" id="1967"/>
    <lineage>
        <taxon>Bacteria</taxon>
        <taxon>Bacillati</taxon>
        <taxon>Actinomycetota</taxon>
        <taxon>Actinomycetes</taxon>
        <taxon>Kitasatosporales</taxon>
        <taxon>Streptomycetaceae</taxon>
        <taxon>Streptomyces</taxon>
    </lineage>
</organism>
<dbReference type="PANTHER" id="PTHR43712">
    <property type="entry name" value="PUTATIVE (AFU_ORTHOLOGUE AFUA_4G14580)-RELATED"/>
    <property type="match status" value="1"/>
</dbReference>
<evidence type="ECO:0000256" key="1">
    <source>
        <dbReference type="ARBA" id="ARBA00022603"/>
    </source>
</evidence>
<dbReference type="PROSITE" id="PS51683">
    <property type="entry name" value="SAM_OMT_II"/>
    <property type="match status" value="1"/>
</dbReference>
<keyword evidence="3" id="KW-0949">S-adenosyl-L-methionine</keyword>
<dbReference type="GO" id="GO:0046983">
    <property type="term" value="F:protein dimerization activity"/>
    <property type="evidence" value="ECO:0007669"/>
    <property type="project" value="InterPro"/>
</dbReference>
<accession>A0A5J6G4Y5</accession>
<dbReference type="InterPro" id="IPR036388">
    <property type="entry name" value="WH-like_DNA-bd_sf"/>
</dbReference>
<reference evidence="6 7" key="1">
    <citation type="submission" date="2017-09" db="EMBL/GenBank/DDBJ databases">
        <authorList>
            <person name="Lee N."/>
            <person name="Cho B.-K."/>
        </authorList>
    </citation>
    <scope>NUCLEOTIDE SEQUENCE [LARGE SCALE GENOMIC DNA]</scope>
    <source>
        <strain evidence="6 7">ATCC 12853</strain>
    </source>
</reference>
<evidence type="ECO:0000256" key="3">
    <source>
        <dbReference type="ARBA" id="ARBA00022691"/>
    </source>
</evidence>
<dbReference type="InterPro" id="IPR001077">
    <property type="entry name" value="COMT_C"/>
</dbReference>
<keyword evidence="2 6" id="KW-0808">Transferase</keyword>
<evidence type="ECO:0000313" key="7">
    <source>
        <dbReference type="Proteomes" id="UP000325529"/>
    </source>
</evidence>
<dbReference type="SUPFAM" id="SSF53335">
    <property type="entry name" value="S-adenosyl-L-methionine-dependent methyltransferases"/>
    <property type="match status" value="1"/>
</dbReference>
<dbReference type="KEGG" id="ska:CP970_02800"/>
<keyword evidence="1 6" id="KW-0489">Methyltransferase</keyword>
<dbReference type="GO" id="GO:0008171">
    <property type="term" value="F:O-methyltransferase activity"/>
    <property type="evidence" value="ECO:0007669"/>
    <property type="project" value="InterPro"/>
</dbReference>
<dbReference type="PIRSF" id="PIRSF005739">
    <property type="entry name" value="O-mtase"/>
    <property type="match status" value="1"/>
</dbReference>
<dbReference type="InterPro" id="IPR036390">
    <property type="entry name" value="WH_DNA-bd_sf"/>
</dbReference>
<dbReference type="AlphaFoldDB" id="A0A5J6G4Y5"/>
<protein>
    <submittedName>
        <fullName evidence="6">Methyltransferase</fullName>
    </submittedName>
</protein>
<evidence type="ECO:0000259" key="5">
    <source>
        <dbReference type="Pfam" id="PF08100"/>
    </source>
</evidence>
<feature type="domain" description="O-methyltransferase dimerisation" evidence="5">
    <location>
        <begin position="9"/>
        <end position="79"/>
    </location>
</feature>
<dbReference type="GO" id="GO:0032259">
    <property type="term" value="P:methylation"/>
    <property type="evidence" value="ECO:0007669"/>
    <property type="project" value="UniProtKB-KW"/>
</dbReference>
<evidence type="ECO:0000313" key="6">
    <source>
        <dbReference type="EMBL" id="QEU89977.1"/>
    </source>
</evidence>
<dbReference type="Proteomes" id="UP000325529">
    <property type="component" value="Chromosome"/>
</dbReference>
<keyword evidence="7" id="KW-1185">Reference proteome</keyword>
<dbReference type="InterPro" id="IPR012967">
    <property type="entry name" value="COMT_dimerisation"/>
</dbReference>
<dbReference type="Gene3D" id="1.10.287.1350">
    <property type="match status" value="1"/>
</dbReference>
<dbReference type="OrthoDB" id="3862772at2"/>
<dbReference type="InterPro" id="IPR016461">
    <property type="entry name" value="COMT-like"/>
</dbReference>
<name>A0A5J6G4Y5_STRKN</name>
<dbReference type="Gene3D" id="3.40.50.150">
    <property type="entry name" value="Vaccinia Virus protein VP39"/>
    <property type="match status" value="1"/>
</dbReference>
<gene>
    <name evidence="6" type="ORF">CP970_02800</name>
</gene>
<dbReference type="InterPro" id="IPR029063">
    <property type="entry name" value="SAM-dependent_MTases_sf"/>
</dbReference>
<dbReference type="Pfam" id="PF00891">
    <property type="entry name" value="Methyltransf_2"/>
    <property type="match status" value="1"/>
</dbReference>
<evidence type="ECO:0000256" key="2">
    <source>
        <dbReference type="ARBA" id="ARBA00022679"/>
    </source>
</evidence>
<proteinExistence type="predicted"/>
<feature type="domain" description="O-methyltransferase C-terminal" evidence="4">
    <location>
        <begin position="103"/>
        <end position="310"/>
    </location>
</feature>
<dbReference type="Pfam" id="PF08100">
    <property type="entry name" value="Dimerisation"/>
    <property type="match status" value="1"/>
</dbReference>
<evidence type="ECO:0000259" key="4">
    <source>
        <dbReference type="Pfam" id="PF00891"/>
    </source>
</evidence>